<comment type="caution">
    <text evidence="2">The sequence shown here is derived from an EMBL/GenBank/DDBJ whole genome shotgun (WGS) entry which is preliminary data.</text>
</comment>
<proteinExistence type="predicted"/>
<dbReference type="Gene3D" id="3.10.129.10">
    <property type="entry name" value="Hotdog Thioesterase"/>
    <property type="match status" value="1"/>
</dbReference>
<evidence type="ECO:0000313" key="2">
    <source>
        <dbReference type="EMBL" id="MBK3495436.1"/>
    </source>
</evidence>
<evidence type="ECO:0000259" key="1">
    <source>
        <dbReference type="Pfam" id="PF03061"/>
    </source>
</evidence>
<dbReference type="EMBL" id="JAEOAH010000013">
    <property type="protein sequence ID" value="MBK3495436.1"/>
    <property type="molecule type" value="Genomic_DNA"/>
</dbReference>
<feature type="domain" description="Thioesterase" evidence="1">
    <location>
        <begin position="54"/>
        <end position="103"/>
    </location>
</feature>
<dbReference type="Proteomes" id="UP000618943">
    <property type="component" value="Unassembled WGS sequence"/>
</dbReference>
<evidence type="ECO:0000313" key="3">
    <source>
        <dbReference type="Proteomes" id="UP000618943"/>
    </source>
</evidence>
<dbReference type="RefSeq" id="WP_200749134.1">
    <property type="nucleotide sequence ID" value="NZ_JAEOAH010000013.1"/>
</dbReference>
<dbReference type="InterPro" id="IPR029069">
    <property type="entry name" value="HotDog_dom_sf"/>
</dbReference>
<accession>A0ABS1H7P7</accession>
<name>A0ABS1H7P7_9BACL</name>
<protein>
    <submittedName>
        <fullName evidence="2">PaaI family thioesterase</fullName>
    </submittedName>
</protein>
<reference evidence="2 3" key="1">
    <citation type="submission" date="2020-12" db="EMBL/GenBank/DDBJ databases">
        <title>YIM B01967 draft genome.</title>
        <authorList>
            <person name="Yan X."/>
        </authorList>
    </citation>
    <scope>NUCLEOTIDE SEQUENCE [LARGE SCALE GENOMIC DNA]</scope>
    <source>
        <strain evidence="2 3">YIM B01967</strain>
    </source>
</reference>
<dbReference type="SUPFAM" id="SSF54637">
    <property type="entry name" value="Thioesterase/thiol ester dehydrase-isomerase"/>
    <property type="match status" value="1"/>
</dbReference>
<sequence length="106" mass="11661">MLDKILTGIRDCQQGERYTYIDALLNIDYAITDNYCTITVPILSVNQNTLKLPHGGVVAKMADTCMGTHANHVIADGHSVVTSNLTMHYVTSAKLDTLTAKSQFFK</sequence>
<keyword evidence="3" id="KW-1185">Reference proteome</keyword>
<dbReference type="CDD" id="cd03443">
    <property type="entry name" value="PaaI_thioesterase"/>
    <property type="match status" value="1"/>
</dbReference>
<organism evidence="2 3">
    <name type="scientific">Viridibacillus soli</name>
    <dbReference type="NCBI Taxonomy" id="2798301"/>
    <lineage>
        <taxon>Bacteria</taxon>
        <taxon>Bacillati</taxon>
        <taxon>Bacillota</taxon>
        <taxon>Bacilli</taxon>
        <taxon>Bacillales</taxon>
        <taxon>Caryophanaceae</taxon>
        <taxon>Viridibacillus</taxon>
    </lineage>
</organism>
<gene>
    <name evidence="2" type="ORF">JFL43_11355</name>
</gene>
<dbReference type="InterPro" id="IPR006683">
    <property type="entry name" value="Thioestr_dom"/>
</dbReference>
<dbReference type="Pfam" id="PF03061">
    <property type="entry name" value="4HBT"/>
    <property type="match status" value="1"/>
</dbReference>